<dbReference type="EMBL" id="CP138348">
    <property type="protein sequence ID" value="WPF87647.1"/>
    <property type="molecule type" value="Genomic_DNA"/>
</dbReference>
<dbReference type="AlphaFoldDB" id="A0AAF0ZF04"/>
<proteinExistence type="predicted"/>
<evidence type="ECO:0000313" key="1">
    <source>
        <dbReference type="EMBL" id="WPF87647.1"/>
    </source>
</evidence>
<reference evidence="1" key="1">
    <citation type="submission" date="2023-11" db="EMBL/GenBank/DDBJ databases">
        <title>Genome sequence of Cyanobacterium aponinum BCRC AL20115.</title>
        <authorList>
            <person name="Chang H.-Y."/>
            <person name="Lin K.-M."/>
            <person name="Hsueh H.-T."/>
            <person name="Chu H.-A."/>
            <person name="Kuo C.-H."/>
        </authorList>
    </citation>
    <scope>NUCLEOTIDE SEQUENCE</scope>
    <source>
        <strain evidence="1">AL20115</strain>
    </source>
</reference>
<gene>
    <name evidence="1" type="ORF">SAY89_12670</name>
</gene>
<protein>
    <submittedName>
        <fullName evidence="1">Uncharacterized protein</fullName>
    </submittedName>
</protein>
<sequence length="51" mass="5889">MNVWKILGGCQEEIDYLEDKLSLVQSELNDFSSGINPKLDTILKHITRRIN</sequence>
<dbReference type="RefSeq" id="WP_241537618.1">
    <property type="nucleotide sequence ID" value="NZ_CP138348.1"/>
</dbReference>
<name>A0AAF0ZF04_9CHRO</name>
<accession>A0AAF0ZF04</accession>
<organism evidence="1">
    <name type="scientific">Cyanobacterium aponinum AL20115</name>
    <dbReference type="NCBI Taxonomy" id="3090662"/>
    <lineage>
        <taxon>Bacteria</taxon>
        <taxon>Bacillati</taxon>
        <taxon>Cyanobacteriota</taxon>
        <taxon>Cyanophyceae</taxon>
        <taxon>Oscillatoriophycideae</taxon>
        <taxon>Chroococcales</taxon>
        <taxon>Geminocystaceae</taxon>
        <taxon>Cyanobacterium</taxon>
    </lineage>
</organism>